<dbReference type="CDD" id="cd00267">
    <property type="entry name" value="ABC_ATPase"/>
    <property type="match status" value="1"/>
</dbReference>
<dbReference type="RefSeq" id="WP_154879637.1">
    <property type="nucleotide sequence ID" value="NZ_JAADJX010000001.1"/>
</dbReference>
<dbReference type="EMBL" id="VMHH01000006">
    <property type="protein sequence ID" value="TSJ73302.1"/>
    <property type="molecule type" value="Genomic_DNA"/>
</dbReference>
<protein>
    <recommendedName>
        <fullName evidence="3">ATP-binding cassette domain-containing protein</fullName>
    </recommendedName>
</protein>
<accession>A0ABY3E130</accession>
<dbReference type="Proteomes" id="UP000320747">
    <property type="component" value="Unassembled WGS sequence"/>
</dbReference>
<dbReference type="Gene3D" id="3.40.50.300">
    <property type="entry name" value="P-loop containing nucleotide triphosphate hydrolases"/>
    <property type="match status" value="1"/>
</dbReference>
<comment type="caution">
    <text evidence="1">The sequence shown here is derived from an EMBL/GenBank/DDBJ whole genome shotgun (WGS) entry which is preliminary data.</text>
</comment>
<evidence type="ECO:0008006" key="3">
    <source>
        <dbReference type="Google" id="ProtNLM"/>
    </source>
</evidence>
<gene>
    <name evidence="1" type="ORF">FPH17_07810</name>
</gene>
<sequence>MDQAPQDVVVEVGAAFSGGEMKRLSIVYALTLGRRGIILDAPTNGLNDEIVERLLTTLREYRSTRTWVAYAL</sequence>
<dbReference type="SUPFAM" id="SSF52540">
    <property type="entry name" value="P-loop containing nucleoside triphosphate hydrolases"/>
    <property type="match status" value="1"/>
</dbReference>
<organism evidence="1 2">
    <name type="scientific">Corynebacterium godavarianum</name>
    <dbReference type="NCBI Taxonomy" id="2054421"/>
    <lineage>
        <taxon>Bacteria</taxon>
        <taxon>Bacillati</taxon>
        <taxon>Actinomycetota</taxon>
        <taxon>Actinomycetes</taxon>
        <taxon>Mycobacteriales</taxon>
        <taxon>Corynebacteriaceae</taxon>
        <taxon>Corynebacterium</taxon>
    </lineage>
</organism>
<keyword evidence="2" id="KW-1185">Reference proteome</keyword>
<dbReference type="InterPro" id="IPR027417">
    <property type="entry name" value="P-loop_NTPase"/>
</dbReference>
<evidence type="ECO:0000313" key="2">
    <source>
        <dbReference type="Proteomes" id="UP000320747"/>
    </source>
</evidence>
<proteinExistence type="predicted"/>
<name>A0ABY3E130_9CORY</name>
<evidence type="ECO:0000313" key="1">
    <source>
        <dbReference type="EMBL" id="TSJ73302.1"/>
    </source>
</evidence>
<reference evidence="1 2" key="1">
    <citation type="submission" date="2019-07" db="EMBL/GenBank/DDBJ databases">
        <title>Draft genome of Corynebacterium godavarianum and other related strains.</title>
        <authorList>
            <person name="Bernier A.-M."/>
            <person name="Bernard K."/>
        </authorList>
    </citation>
    <scope>NUCLEOTIDE SEQUENCE [LARGE SCALE GENOMIC DNA]</scope>
    <source>
        <strain evidence="1 2">LMG 29598</strain>
    </source>
</reference>